<evidence type="ECO:0008006" key="5">
    <source>
        <dbReference type="Google" id="ProtNLM"/>
    </source>
</evidence>
<dbReference type="PANTHER" id="PTHR48049">
    <property type="entry name" value="GLYCOSYLTRANSFERASE"/>
    <property type="match status" value="1"/>
</dbReference>
<dbReference type="InterPro" id="IPR002213">
    <property type="entry name" value="UDP_glucos_trans"/>
</dbReference>
<proteinExistence type="inferred from homology"/>
<dbReference type="EMBL" id="JAFEMO010000280">
    <property type="protein sequence ID" value="KAH7521090.1"/>
    <property type="molecule type" value="Genomic_DNA"/>
</dbReference>
<dbReference type="Pfam" id="PF00201">
    <property type="entry name" value="UDPGT"/>
    <property type="match status" value="1"/>
</dbReference>
<dbReference type="Gene3D" id="3.40.50.2000">
    <property type="entry name" value="Glycogen Phosphorylase B"/>
    <property type="match status" value="2"/>
</dbReference>
<comment type="caution">
    <text evidence="3">The sequence shown here is derived from an EMBL/GenBank/DDBJ whole genome shotgun (WGS) entry which is preliminary data.</text>
</comment>
<organism evidence="3 4">
    <name type="scientific">Xanthoceras sorbifolium</name>
    <dbReference type="NCBI Taxonomy" id="99658"/>
    <lineage>
        <taxon>Eukaryota</taxon>
        <taxon>Viridiplantae</taxon>
        <taxon>Streptophyta</taxon>
        <taxon>Embryophyta</taxon>
        <taxon>Tracheophyta</taxon>
        <taxon>Spermatophyta</taxon>
        <taxon>Magnoliopsida</taxon>
        <taxon>eudicotyledons</taxon>
        <taxon>Gunneridae</taxon>
        <taxon>Pentapetalae</taxon>
        <taxon>rosids</taxon>
        <taxon>malvids</taxon>
        <taxon>Sapindales</taxon>
        <taxon>Sapindaceae</taxon>
        <taxon>Xanthoceroideae</taxon>
        <taxon>Xanthoceras</taxon>
    </lineage>
</organism>
<evidence type="ECO:0000313" key="3">
    <source>
        <dbReference type="EMBL" id="KAH7521090.1"/>
    </source>
</evidence>
<dbReference type="PANTHER" id="PTHR48049:SF84">
    <property type="entry name" value="UDP-GLYCOSYLTRANSFERASE 79A6"/>
    <property type="match status" value="1"/>
</dbReference>
<keyword evidence="4" id="KW-1185">Reference proteome</keyword>
<evidence type="ECO:0000313" key="4">
    <source>
        <dbReference type="Proteomes" id="UP000827721"/>
    </source>
</evidence>
<reference evidence="3 4" key="1">
    <citation type="submission" date="2021-02" db="EMBL/GenBank/DDBJ databases">
        <title>Plant Genome Project.</title>
        <authorList>
            <person name="Zhang R.-G."/>
        </authorList>
    </citation>
    <scope>NUCLEOTIDE SEQUENCE [LARGE SCALE GENOMIC DNA]</scope>
    <source>
        <tissue evidence="3">Leaves</tissue>
    </source>
</reference>
<dbReference type="Proteomes" id="UP000827721">
    <property type="component" value="Unassembled WGS sequence"/>
</dbReference>
<evidence type="ECO:0000256" key="1">
    <source>
        <dbReference type="ARBA" id="ARBA00009995"/>
    </source>
</evidence>
<name>A0ABQ8GYH3_9ROSI</name>
<keyword evidence="2" id="KW-0808">Transferase</keyword>
<dbReference type="CDD" id="cd03784">
    <property type="entry name" value="GT1_Gtf-like"/>
    <property type="match status" value="1"/>
</dbReference>
<accession>A0ABQ8GYH3</accession>
<sequence>MENSSSSEEALHVVMFPYFAFGHISPFVQLSNRLCAHGVKVSFLSAPGNISRIKSTLKLTPDAQIIPLQIPQVEGLPPGLESTSDMTPAMAELLKQAIDLMQPHITTLLSQLKPHFVFFDFAQHWLPKLASQLGIKTLRFSVFATISDAYIMVPARQHNSSSTSTSTTIDDLMRPPNGFPVAHNIALKEFEARDFSYVFMRFHGNPSVYERVLDCLNSCTAIVNKSCMEMEGPYVDFLRTQFQKPVLLTGPLVPEPPSGELDHKWVHWLGQFPAKSVIYCSFGSETFLNQDQIKELALGLELTGLPFFLVLNFPANTNPQTELARALPDGFMERIQNKGVVHTGWVQQQLILAHQSVGCYVFHSGYSSVIEGLVSDCQLVLLPLKGDQYLNSKLVAGVEDMRTGVEVKRREESGGFGREDVMEAVKTVMVDVDKKPGVSIRANQSKWRQFLLNREIQDKFIADLVQALQGLKSLC</sequence>
<evidence type="ECO:0000256" key="2">
    <source>
        <dbReference type="ARBA" id="ARBA00022679"/>
    </source>
</evidence>
<dbReference type="InterPro" id="IPR050481">
    <property type="entry name" value="UDP-glycosyltransf_plant"/>
</dbReference>
<comment type="similarity">
    <text evidence="1">Belongs to the UDP-glycosyltransferase family.</text>
</comment>
<gene>
    <name evidence="3" type="ORF">JRO89_XSUnG0115400</name>
</gene>
<protein>
    <recommendedName>
        <fullName evidence="5">Glycosyltransferase</fullName>
    </recommendedName>
</protein>
<dbReference type="SUPFAM" id="SSF53756">
    <property type="entry name" value="UDP-Glycosyltransferase/glycogen phosphorylase"/>
    <property type="match status" value="1"/>
</dbReference>